<organism evidence="1 2">
    <name type="scientific">Gloeobacter kilaueensis (strain ATCC BAA-2537 / CCAP 1431/1 / ULC 316 / JS1)</name>
    <dbReference type="NCBI Taxonomy" id="1183438"/>
    <lineage>
        <taxon>Bacteria</taxon>
        <taxon>Bacillati</taxon>
        <taxon>Cyanobacteriota</taxon>
        <taxon>Cyanophyceae</taxon>
        <taxon>Gloeobacterales</taxon>
        <taxon>Gloeobacteraceae</taxon>
        <taxon>Gloeobacter</taxon>
    </lineage>
</organism>
<reference evidence="1 2" key="1">
    <citation type="journal article" date="2013" name="PLoS ONE">
        <title>Cultivation and Complete Genome Sequencing of Gloeobacter kilaueensis sp. nov., from a Lava Cave in Kilauea Caldera, Hawai'i.</title>
        <authorList>
            <person name="Saw J.H."/>
            <person name="Schatz M."/>
            <person name="Brown M.V."/>
            <person name="Kunkel D.D."/>
            <person name="Foster J.S."/>
            <person name="Shick H."/>
            <person name="Christensen S."/>
            <person name="Hou S."/>
            <person name="Wan X."/>
            <person name="Donachie S.P."/>
        </authorList>
    </citation>
    <scope>NUCLEOTIDE SEQUENCE [LARGE SCALE GENOMIC DNA]</scope>
    <source>
        <strain evidence="2">JS</strain>
    </source>
</reference>
<name>U5QPZ7_GLOK1</name>
<sequence>MQDSFVSVEPVIECGPADLDLDFKVFFIELVERSYRQGHPLDRIIADIQTACCQLGVPGLDELRFVQWAEQTFEQLEKQQSQPQSALNVCHLCGKIAPYRESNCASFCPYSS</sequence>
<evidence type="ECO:0000313" key="1">
    <source>
        <dbReference type="EMBL" id="AGY59704.1"/>
    </source>
</evidence>
<dbReference type="Proteomes" id="UP000017396">
    <property type="component" value="Chromosome"/>
</dbReference>
<accession>U5QPZ7</accession>
<dbReference type="RefSeq" id="WP_023175003.1">
    <property type="nucleotide sequence ID" value="NC_022600.1"/>
</dbReference>
<dbReference type="HOGENOM" id="CLU_2142333_0_0_3"/>
<dbReference type="EMBL" id="CP003587">
    <property type="protein sequence ID" value="AGY59704.1"/>
    <property type="molecule type" value="Genomic_DNA"/>
</dbReference>
<protein>
    <submittedName>
        <fullName evidence="1">Uncharacterized protein</fullName>
    </submittedName>
</protein>
<evidence type="ECO:0000313" key="2">
    <source>
        <dbReference type="Proteomes" id="UP000017396"/>
    </source>
</evidence>
<dbReference type="AlphaFoldDB" id="U5QPZ7"/>
<gene>
    <name evidence="1" type="ORF">GKIL_3458</name>
</gene>
<proteinExistence type="predicted"/>
<dbReference type="OrthoDB" id="9851022at2"/>
<keyword evidence="2" id="KW-1185">Reference proteome</keyword>
<dbReference type="KEGG" id="glj:GKIL_3458"/>